<evidence type="ECO:0000259" key="7">
    <source>
        <dbReference type="PROSITE" id="PS50847"/>
    </source>
</evidence>
<keyword evidence="6" id="KW-0812">Transmembrane</keyword>
<evidence type="ECO:0000313" key="9">
    <source>
        <dbReference type="Proteomes" id="UP001200537"/>
    </source>
</evidence>
<feature type="domain" description="Gram-positive cocci surface proteins LPxTG" evidence="7">
    <location>
        <begin position="637"/>
        <end position="669"/>
    </location>
</feature>
<evidence type="ECO:0000256" key="3">
    <source>
        <dbReference type="ARBA" id="ARBA00022729"/>
    </source>
</evidence>
<reference evidence="8" key="1">
    <citation type="submission" date="2022-01" db="EMBL/GenBank/DDBJ databases">
        <title>Collection of gut derived symbiotic bacterial strains cultured from healthy donors.</title>
        <authorList>
            <person name="Lin H."/>
            <person name="Kohout C."/>
            <person name="Waligurski E."/>
            <person name="Pamer E.G."/>
        </authorList>
    </citation>
    <scope>NUCLEOTIDE SEQUENCE</scope>
    <source>
        <strain evidence="8">DFI.7.46</strain>
    </source>
</reference>
<evidence type="ECO:0000313" key="8">
    <source>
        <dbReference type="EMBL" id="MCG4617152.1"/>
    </source>
</evidence>
<keyword evidence="2" id="KW-0964">Secreted</keyword>
<dbReference type="AlphaFoldDB" id="A0AAJ1EUL7"/>
<feature type="compositionally biased region" description="Low complexity" evidence="5">
    <location>
        <begin position="628"/>
        <end position="637"/>
    </location>
</feature>
<evidence type="ECO:0000256" key="2">
    <source>
        <dbReference type="ARBA" id="ARBA00022525"/>
    </source>
</evidence>
<feature type="transmembrane region" description="Helical" evidence="6">
    <location>
        <begin position="37"/>
        <end position="56"/>
    </location>
</feature>
<dbReference type="RefSeq" id="WP_238127489.1">
    <property type="nucleotide sequence ID" value="NZ_JAGZVZ010000004.1"/>
</dbReference>
<dbReference type="Proteomes" id="UP001200537">
    <property type="component" value="Unassembled WGS sequence"/>
</dbReference>
<keyword evidence="4" id="KW-0572">Peptidoglycan-anchor</keyword>
<dbReference type="PROSITE" id="PS50847">
    <property type="entry name" value="GRAM_POS_ANCHORING"/>
    <property type="match status" value="1"/>
</dbReference>
<dbReference type="InterPro" id="IPR019931">
    <property type="entry name" value="LPXTG_anchor"/>
</dbReference>
<feature type="region of interest" description="Disordered" evidence="5">
    <location>
        <begin position="1"/>
        <end position="34"/>
    </location>
</feature>
<keyword evidence="6" id="KW-0472">Membrane</keyword>
<accession>A0AAJ1EUL7</accession>
<gene>
    <name evidence="8" type="ORF">L0M99_01395</name>
</gene>
<feature type="region of interest" description="Disordered" evidence="5">
    <location>
        <begin position="591"/>
        <end position="643"/>
    </location>
</feature>
<keyword evidence="6" id="KW-1133">Transmembrane helix</keyword>
<evidence type="ECO:0000256" key="5">
    <source>
        <dbReference type="SAM" id="MobiDB-lite"/>
    </source>
</evidence>
<keyword evidence="3" id="KW-0732">Signal</keyword>
<evidence type="ECO:0000256" key="1">
    <source>
        <dbReference type="ARBA" id="ARBA00022512"/>
    </source>
</evidence>
<feature type="compositionally biased region" description="Basic residues" evidence="5">
    <location>
        <begin position="25"/>
        <end position="34"/>
    </location>
</feature>
<keyword evidence="1" id="KW-0134">Cell wall</keyword>
<comment type="caution">
    <text evidence="8">The sequence shown here is derived from an EMBL/GenBank/DDBJ whole genome shotgun (WGS) entry which is preliminary data.</text>
</comment>
<evidence type="ECO:0000256" key="6">
    <source>
        <dbReference type="SAM" id="Phobius"/>
    </source>
</evidence>
<proteinExistence type="predicted"/>
<feature type="compositionally biased region" description="Low complexity" evidence="5">
    <location>
        <begin position="15"/>
        <end position="24"/>
    </location>
</feature>
<dbReference type="EMBL" id="JAKNHJ010000002">
    <property type="protein sequence ID" value="MCG4617152.1"/>
    <property type="molecule type" value="Genomic_DNA"/>
</dbReference>
<protein>
    <recommendedName>
        <fullName evidence="7">Gram-positive cocci surface proteins LPxTG domain-containing protein</fullName>
    </recommendedName>
</protein>
<organism evidence="8 9">
    <name type="scientific">Varibaculum cambriense</name>
    <dbReference type="NCBI Taxonomy" id="184870"/>
    <lineage>
        <taxon>Bacteria</taxon>
        <taxon>Bacillati</taxon>
        <taxon>Actinomycetota</taxon>
        <taxon>Actinomycetes</taxon>
        <taxon>Actinomycetales</taxon>
        <taxon>Actinomycetaceae</taxon>
        <taxon>Varibaculum</taxon>
    </lineage>
</organism>
<feature type="compositionally biased region" description="Pro residues" evidence="5">
    <location>
        <begin position="610"/>
        <end position="627"/>
    </location>
</feature>
<sequence length="669" mass="72628">METVKNSGNTPARNSQIPDPSSRISPRRRRRAQRRKHLGILGLAAAIAMISSAMVVTDQGTSQAAGPGAAWKSYGDSKMELNARKSADDSKIAVCATDRQINSPRNKWITYEGRRVIGAGKEYRSNKATFEVKDKVKGTAVIFPASAQYRVAYLAGQLRSAIAKGNPELGATVYAIHSLSGRLTTKQNGSAPIKQRAAQLLQQAAAYAGPYRMGKPEIQVKPGSKQGTVRLPVPQSAAGRPLNGFKESITLSGAAHFSSKGQPKTLITSSEATVKEIPIEITGPGKVSAQVEVAGLPPVTYEVWEHQRWQDLLIAGPNSQLSAIATTNADPRQFFAVKTQTKSKMNPLEGGSELTDTILVTAEEKWGKNTGKDSWQTVMIDLSLYGPFSSARGPGQIPAQAQPLKTWKLPATPQNEQEAEKGVTISNETDPFKIDKSGFYTFVAAAHRDLQPENTYLKADYVPNFFEEDETQVLPFFPGVKTQAKVVTDKEDKILTDQVELSGFPDDHLEFTGSGKWKGDERVVRNDLYCLPQPIKDQDAQGKEPLARIELPAKNGTYIVDKDKEGTPLSLERFECKDTYVFVTSYEGDSRTQAFRSSETETDEQYTLPQAPPPTTPPPSTPPPSTLPPTSVEPTVLSETGASPSAPLSVALIALGCGGLLVSYRARRK</sequence>
<evidence type="ECO:0000256" key="4">
    <source>
        <dbReference type="ARBA" id="ARBA00023088"/>
    </source>
</evidence>
<feature type="compositionally biased region" description="Polar residues" evidence="5">
    <location>
        <begin position="1"/>
        <end position="14"/>
    </location>
</feature>
<name>A0AAJ1EUL7_9ACTO</name>